<protein>
    <submittedName>
        <fullName evidence="1">Uncharacterized protein</fullName>
    </submittedName>
</protein>
<proteinExistence type="predicted"/>
<name>X0YSD5_9ZZZZ</name>
<sequence>MKKKIIITLVIISPIAIFAFEVLYPQPKIAPPQALVGAWETEFETPFGKSQVSFNLYEDGTVEGTVGDATMQDAYFRRNRGWL</sequence>
<gene>
    <name evidence="1" type="ORF">S01H1_79253</name>
</gene>
<dbReference type="AlphaFoldDB" id="X0YSD5"/>
<accession>X0YSD5</accession>
<comment type="caution">
    <text evidence="1">The sequence shown here is derived from an EMBL/GenBank/DDBJ whole genome shotgun (WGS) entry which is preliminary data.</text>
</comment>
<dbReference type="EMBL" id="BARS01053409">
    <property type="protein sequence ID" value="GAG51303.1"/>
    <property type="molecule type" value="Genomic_DNA"/>
</dbReference>
<organism evidence="1">
    <name type="scientific">marine sediment metagenome</name>
    <dbReference type="NCBI Taxonomy" id="412755"/>
    <lineage>
        <taxon>unclassified sequences</taxon>
        <taxon>metagenomes</taxon>
        <taxon>ecological metagenomes</taxon>
    </lineage>
</organism>
<evidence type="ECO:0000313" key="1">
    <source>
        <dbReference type="EMBL" id="GAG51303.1"/>
    </source>
</evidence>
<reference evidence="1" key="1">
    <citation type="journal article" date="2014" name="Front. Microbiol.">
        <title>High frequency of phylogenetically diverse reductive dehalogenase-homologous genes in deep subseafloor sedimentary metagenomes.</title>
        <authorList>
            <person name="Kawai M."/>
            <person name="Futagami T."/>
            <person name="Toyoda A."/>
            <person name="Takaki Y."/>
            <person name="Nishi S."/>
            <person name="Hori S."/>
            <person name="Arai W."/>
            <person name="Tsubouchi T."/>
            <person name="Morono Y."/>
            <person name="Uchiyama I."/>
            <person name="Ito T."/>
            <person name="Fujiyama A."/>
            <person name="Inagaki F."/>
            <person name="Takami H."/>
        </authorList>
    </citation>
    <scope>NUCLEOTIDE SEQUENCE</scope>
    <source>
        <strain evidence="1">Expedition CK06-06</strain>
    </source>
</reference>
<feature type="non-terminal residue" evidence="1">
    <location>
        <position position="83"/>
    </location>
</feature>